<gene>
    <name evidence="2" type="ORF">AY555_10765</name>
</gene>
<organism evidence="2 3">
    <name type="scientific">Haematospirillum jordaniae</name>
    <dbReference type="NCBI Taxonomy" id="1549855"/>
    <lineage>
        <taxon>Bacteria</taxon>
        <taxon>Pseudomonadati</taxon>
        <taxon>Pseudomonadota</taxon>
        <taxon>Alphaproteobacteria</taxon>
        <taxon>Rhodospirillales</taxon>
        <taxon>Novispirillaceae</taxon>
        <taxon>Haematospirillum</taxon>
    </lineage>
</organism>
<feature type="compositionally biased region" description="Basic and acidic residues" evidence="1">
    <location>
        <begin position="7"/>
        <end position="21"/>
    </location>
</feature>
<accession>A0A145VQL8</accession>
<feature type="region of interest" description="Disordered" evidence="1">
    <location>
        <begin position="1"/>
        <end position="21"/>
    </location>
</feature>
<dbReference type="AlphaFoldDB" id="A0A145VQL8"/>
<evidence type="ECO:0000313" key="2">
    <source>
        <dbReference type="EMBL" id="AMW35847.1"/>
    </source>
</evidence>
<protein>
    <submittedName>
        <fullName evidence="2">Uncharacterized protein</fullName>
    </submittedName>
</protein>
<dbReference type="KEGG" id="hjo:AY555_10765"/>
<sequence>MIQTQETIHEPGIHRRSARNQERLRIKRGVQGSSCPQGLHAPDRIDGPAVVAPCKMGPSVQASLRLGRKTTLDKDLMVTQIIP</sequence>
<geneLocation type="plasmid" evidence="2 3">
    <name>unnamed 2</name>
</geneLocation>
<keyword evidence="2" id="KW-0614">Plasmid</keyword>
<proteinExistence type="predicted"/>
<evidence type="ECO:0000313" key="3">
    <source>
        <dbReference type="Proteomes" id="UP000076066"/>
    </source>
</evidence>
<dbReference type="Proteomes" id="UP000076066">
    <property type="component" value="Plasmid unnamed 2"/>
</dbReference>
<dbReference type="EMBL" id="CP014527">
    <property type="protein sequence ID" value="AMW35847.1"/>
    <property type="molecule type" value="Genomic_DNA"/>
</dbReference>
<reference evidence="2 3" key="1">
    <citation type="submission" date="2016-02" db="EMBL/GenBank/DDBJ databases">
        <title>Complete Genome of H5569, the type strain of the newly described species Haematospirillium jordaniae.</title>
        <authorList>
            <person name="Nicholson A.C."/>
            <person name="Humrighouse B.W."/>
            <person name="Loparov V."/>
            <person name="McQuiston J.R."/>
        </authorList>
    </citation>
    <scope>NUCLEOTIDE SEQUENCE [LARGE SCALE GENOMIC DNA]</scope>
    <source>
        <strain evidence="2 3">H5569</strain>
        <plasmid evidence="3">Plasmid unnamed 2</plasmid>
    </source>
</reference>
<keyword evidence="3" id="KW-1185">Reference proteome</keyword>
<name>A0A145VQL8_9PROT</name>
<evidence type="ECO:0000256" key="1">
    <source>
        <dbReference type="SAM" id="MobiDB-lite"/>
    </source>
</evidence>